<feature type="active site" description="Proton acceptor; specific for D-alanine" evidence="4">
    <location>
        <position position="51"/>
    </location>
</feature>
<keyword evidence="2 4" id="KW-0663">Pyridoxal phosphate</keyword>
<dbReference type="GO" id="GO:0030170">
    <property type="term" value="F:pyridoxal phosphate binding"/>
    <property type="evidence" value="ECO:0007669"/>
    <property type="project" value="UniProtKB-UniRule"/>
</dbReference>
<dbReference type="Pfam" id="PF00842">
    <property type="entry name" value="Ala_racemase_C"/>
    <property type="match status" value="1"/>
</dbReference>
<evidence type="ECO:0000313" key="8">
    <source>
        <dbReference type="EMBL" id="OGN05881.1"/>
    </source>
</evidence>
<feature type="domain" description="Alanine racemase C-terminal" evidence="7">
    <location>
        <begin position="252"/>
        <end position="380"/>
    </location>
</feature>
<dbReference type="SMART" id="SM01005">
    <property type="entry name" value="Ala_racemase_C"/>
    <property type="match status" value="1"/>
</dbReference>
<dbReference type="SUPFAM" id="SSF50621">
    <property type="entry name" value="Alanine racemase C-terminal domain-like"/>
    <property type="match status" value="1"/>
</dbReference>
<feature type="modified residue" description="N6-(pyridoxal phosphate)lysine" evidence="4 5">
    <location>
        <position position="51"/>
    </location>
</feature>
<dbReference type="UniPathway" id="UPA00042">
    <property type="reaction ID" value="UER00497"/>
</dbReference>
<dbReference type="InterPro" id="IPR029066">
    <property type="entry name" value="PLP-binding_barrel"/>
</dbReference>
<dbReference type="NCBIfam" id="TIGR00492">
    <property type="entry name" value="alr"/>
    <property type="match status" value="1"/>
</dbReference>
<dbReference type="Pfam" id="PF01168">
    <property type="entry name" value="Ala_racemase_N"/>
    <property type="match status" value="1"/>
</dbReference>
<name>A0A1F8EYE3_9BACT</name>
<feature type="binding site" evidence="4 6">
    <location>
        <position position="146"/>
    </location>
    <ligand>
        <name>substrate</name>
    </ligand>
</feature>
<evidence type="ECO:0000256" key="5">
    <source>
        <dbReference type="PIRSR" id="PIRSR600821-50"/>
    </source>
</evidence>
<sequence length="380" mass="42082">MGLLKYLRTLKKSFNRYIPSVEILISKNNLLHNLEEYKKEYPQLSLAPVLKSNAYGHGILQIAKILGREGIVFFVVDSLCEAAVLRNDGCKSPILVIGYASPENINNDKLSNVAFTITGLEQLQAIARIIKTRKKFHLKIDTGMHRQGILPEQANDAIKIIKTSNFINLEGVCSHFANADDADAGFTKLQIERWEKAVVPFKQNFPNLKFFHISATAGVPYSGQIYANVARIGMGLYGIDTSSLTKLNLKPVLQMRSVISSVKMIPAGECVGYGITHKASKPVKVATVPTGYFEGVDRRLSNQGFLKVANRHCPIIGKISMNMTSIDITSLPEIKLGDSVIIISDNKNDFNSAEQMAKLAGITPYEILARIPQHLRRMVI</sequence>
<dbReference type="CDD" id="cd00430">
    <property type="entry name" value="PLPDE_III_AR"/>
    <property type="match status" value="1"/>
</dbReference>
<gene>
    <name evidence="8" type="ORF">A2746_00835</name>
</gene>
<dbReference type="InterPro" id="IPR000821">
    <property type="entry name" value="Ala_racemase"/>
</dbReference>
<dbReference type="SUPFAM" id="SSF51419">
    <property type="entry name" value="PLP-binding barrel"/>
    <property type="match status" value="1"/>
</dbReference>
<dbReference type="PANTHER" id="PTHR30511">
    <property type="entry name" value="ALANINE RACEMASE"/>
    <property type="match status" value="1"/>
</dbReference>
<dbReference type="EC" id="5.1.1.1" evidence="4"/>
<keyword evidence="3 4" id="KW-0413">Isomerase</keyword>
<dbReference type="EMBL" id="MGJJ01000004">
    <property type="protein sequence ID" value="OGN05881.1"/>
    <property type="molecule type" value="Genomic_DNA"/>
</dbReference>
<comment type="function">
    <text evidence="4">Catalyzes the interconversion of L-alanine and D-alanine. May also act on other amino acids.</text>
</comment>
<feature type="binding site" evidence="4 6">
    <location>
        <position position="321"/>
    </location>
    <ligand>
        <name>substrate</name>
    </ligand>
</feature>
<reference evidence="8 9" key="1">
    <citation type="journal article" date="2016" name="Nat. Commun.">
        <title>Thousands of microbial genomes shed light on interconnected biogeochemical processes in an aquifer system.</title>
        <authorList>
            <person name="Anantharaman K."/>
            <person name="Brown C.T."/>
            <person name="Hug L.A."/>
            <person name="Sharon I."/>
            <person name="Castelle C.J."/>
            <person name="Probst A.J."/>
            <person name="Thomas B.C."/>
            <person name="Singh A."/>
            <person name="Wilkins M.J."/>
            <person name="Karaoz U."/>
            <person name="Brodie E.L."/>
            <person name="Williams K.H."/>
            <person name="Hubbard S.S."/>
            <person name="Banfield J.F."/>
        </authorList>
    </citation>
    <scope>NUCLEOTIDE SEQUENCE [LARGE SCALE GENOMIC DNA]</scope>
</reference>
<dbReference type="InterPro" id="IPR011079">
    <property type="entry name" value="Ala_racemase_C"/>
</dbReference>
<dbReference type="InterPro" id="IPR009006">
    <property type="entry name" value="Ala_racemase/Decarboxylase_C"/>
</dbReference>
<dbReference type="GO" id="GO:0005829">
    <property type="term" value="C:cytosol"/>
    <property type="evidence" value="ECO:0007669"/>
    <property type="project" value="TreeGrafter"/>
</dbReference>
<accession>A0A1F8EYE3</accession>
<dbReference type="Gene3D" id="3.20.20.10">
    <property type="entry name" value="Alanine racemase"/>
    <property type="match status" value="1"/>
</dbReference>
<feature type="active site" description="Proton acceptor; specific for L-alanine" evidence="4">
    <location>
        <position position="273"/>
    </location>
</feature>
<evidence type="ECO:0000313" key="9">
    <source>
        <dbReference type="Proteomes" id="UP000177419"/>
    </source>
</evidence>
<evidence type="ECO:0000256" key="2">
    <source>
        <dbReference type="ARBA" id="ARBA00022898"/>
    </source>
</evidence>
<comment type="pathway">
    <text evidence="4">Amino-acid biosynthesis; D-alanine biosynthesis; D-alanine from L-alanine: step 1/1.</text>
</comment>
<comment type="similarity">
    <text evidence="4">Belongs to the alanine racemase family.</text>
</comment>
<comment type="catalytic activity">
    <reaction evidence="4">
        <text>L-alanine = D-alanine</text>
        <dbReference type="Rhea" id="RHEA:20249"/>
        <dbReference type="ChEBI" id="CHEBI:57416"/>
        <dbReference type="ChEBI" id="CHEBI:57972"/>
        <dbReference type="EC" id="5.1.1.1"/>
    </reaction>
</comment>
<proteinExistence type="inferred from homology"/>
<comment type="caution">
    <text evidence="8">The sequence shown here is derived from an EMBL/GenBank/DDBJ whole genome shotgun (WGS) entry which is preliminary data.</text>
</comment>
<dbReference type="Gene3D" id="2.40.37.10">
    <property type="entry name" value="Lyase, Ornithine Decarboxylase, Chain A, domain 1"/>
    <property type="match status" value="1"/>
</dbReference>
<evidence type="ECO:0000256" key="3">
    <source>
        <dbReference type="ARBA" id="ARBA00023235"/>
    </source>
</evidence>
<dbReference type="Proteomes" id="UP000177419">
    <property type="component" value="Unassembled WGS sequence"/>
</dbReference>
<evidence type="ECO:0000256" key="1">
    <source>
        <dbReference type="ARBA" id="ARBA00001933"/>
    </source>
</evidence>
<evidence type="ECO:0000256" key="4">
    <source>
        <dbReference type="HAMAP-Rule" id="MF_01201"/>
    </source>
</evidence>
<dbReference type="InterPro" id="IPR001608">
    <property type="entry name" value="Ala_racemase_N"/>
</dbReference>
<organism evidence="8 9">
    <name type="scientific">Candidatus Yanofskybacteria bacterium RIFCSPHIGHO2_01_FULL_44_22</name>
    <dbReference type="NCBI Taxonomy" id="1802669"/>
    <lineage>
        <taxon>Bacteria</taxon>
        <taxon>Candidatus Yanofskyibacteriota</taxon>
    </lineage>
</organism>
<comment type="cofactor">
    <cofactor evidence="1 4 5">
        <name>pyridoxal 5'-phosphate</name>
        <dbReference type="ChEBI" id="CHEBI:597326"/>
    </cofactor>
</comment>
<evidence type="ECO:0000256" key="6">
    <source>
        <dbReference type="PIRSR" id="PIRSR600821-52"/>
    </source>
</evidence>
<dbReference type="PANTHER" id="PTHR30511:SF0">
    <property type="entry name" value="ALANINE RACEMASE, CATABOLIC-RELATED"/>
    <property type="match status" value="1"/>
</dbReference>
<evidence type="ECO:0000259" key="7">
    <source>
        <dbReference type="SMART" id="SM01005"/>
    </source>
</evidence>
<protein>
    <recommendedName>
        <fullName evidence="4">Alanine racemase</fullName>
        <ecNumber evidence="4">5.1.1.1</ecNumber>
    </recommendedName>
</protein>
<dbReference type="STRING" id="1802669.A2746_00835"/>
<dbReference type="GO" id="GO:0008784">
    <property type="term" value="F:alanine racemase activity"/>
    <property type="evidence" value="ECO:0007669"/>
    <property type="project" value="UniProtKB-UniRule"/>
</dbReference>
<dbReference type="AlphaFoldDB" id="A0A1F8EYE3"/>
<dbReference type="GO" id="GO:0030632">
    <property type="term" value="P:D-alanine biosynthetic process"/>
    <property type="evidence" value="ECO:0007669"/>
    <property type="project" value="UniProtKB-UniRule"/>
</dbReference>
<dbReference type="PRINTS" id="PR00992">
    <property type="entry name" value="ALARACEMASE"/>
</dbReference>
<dbReference type="HAMAP" id="MF_01201">
    <property type="entry name" value="Ala_racemase"/>
    <property type="match status" value="1"/>
</dbReference>
<dbReference type="FunFam" id="3.20.20.10:FF:000002">
    <property type="entry name" value="Alanine racemase"/>
    <property type="match status" value="1"/>
</dbReference>